<comment type="caution">
    <text evidence="6">The sequence shown here is derived from an EMBL/GenBank/DDBJ whole genome shotgun (WGS) entry which is preliminary data.</text>
</comment>
<dbReference type="EMBL" id="QXBN01000030">
    <property type="protein sequence ID" value="RIT29560.1"/>
    <property type="molecule type" value="Genomic_DNA"/>
</dbReference>
<evidence type="ECO:0000256" key="1">
    <source>
        <dbReference type="ARBA" id="ARBA00006930"/>
    </source>
</evidence>
<evidence type="ECO:0000259" key="5">
    <source>
        <dbReference type="Pfam" id="PF13476"/>
    </source>
</evidence>
<comment type="subunit">
    <text evidence="2">Heterodimer of SbcC and SbcD.</text>
</comment>
<evidence type="ECO:0000313" key="7">
    <source>
        <dbReference type="Proteomes" id="UP000284557"/>
    </source>
</evidence>
<evidence type="ECO:0000256" key="4">
    <source>
        <dbReference type="SAM" id="Coils"/>
    </source>
</evidence>
<accession>A0ABD7HHR9</accession>
<dbReference type="PANTHER" id="PTHR32114">
    <property type="entry name" value="ABC TRANSPORTER ABCH.3"/>
    <property type="match status" value="1"/>
</dbReference>
<sequence length="658" mass="72381">MILDSLVLENVGTFRGKNEIQLTPTSSKKPIVLIGGLNGAGKTTILDAIHLALYGPLSQGRGRRTGSYDSYLRSLIHHGVPASEGASVELTFHVHQQGVKHAYRIKRQWKGGGATLREEVLVWIDGKLDDALASTWNEYVETFIPRGIAGLFFFDGEQIEALADLEQSQNVLRSALAALLGLDLIDRLSTDLAVIRRRHRGVEVPEELRQLVEASRTAVTYARRESEKANQELGTARRDAERAHKRLSEVTDRYRAAGGGLFEQRETAAARLLVVREQIADVDEQLRAEAAEAAPLLQVGGLLASLANQVALERDAYRNTVVLDVVSARDRELLDQLRKAKVRGAALIALESFMSSDVAERREASAAVQMISGLPDDRGLEALQSSVLPSVRKRLGLLVERRGALFEQLEQAERTVVATPDPEALAPLKQEYDQASHAAARSDALFQQSEERLEAARQDCDRAEAAYEAAMHKAAQATLDADDDRRLVDHAERAQKTLDVLKAKAAERHVSRISQLVLEALTRLLRKDRLVTDVQIDPASHTVELIGSDGKNLAATELSAGERQLLAVALLWGLAQAAGQPLPMVIDTPLGRLDGSHRGRLIQRYFPYAAHQVVLLSTDTEVDQAALKTLRPFVGRMYHLEFDGAVNATTVHSGYFWE</sequence>
<dbReference type="Proteomes" id="UP000284557">
    <property type="component" value="Unassembled WGS sequence"/>
</dbReference>
<dbReference type="PANTHER" id="PTHR32114:SF2">
    <property type="entry name" value="ABC TRANSPORTER ABCH.3"/>
    <property type="match status" value="1"/>
</dbReference>
<dbReference type="NCBIfam" id="TIGR03185">
    <property type="entry name" value="DNA_S_dndD"/>
    <property type="match status" value="1"/>
</dbReference>
<gene>
    <name evidence="6" type="primary">dndD</name>
    <name evidence="6" type="ORF">D2E76_24875</name>
</gene>
<dbReference type="InterPro" id="IPR038729">
    <property type="entry name" value="Rad50/SbcC_AAA"/>
</dbReference>
<dbReference type="InterPro" id="IPR027417">
    <property type="entry name" value="P-loop_NTPase"/>
</dbReference>
<dbReference type="SUPFAM" id="SSF52540">
    <property type="entry name" value="P-loop containing nucleoside triphosphate hydrolases"/>
    <property type="match status" value="1"/>
</dbReference>
<name>A0ABD7HHR9_9MYCO</name>
<dbReference type="Pfam" id="PF13476">
    <property type="entry name" value="AAA_23"/>
    <property type="match status" value="1"/>
</dbReference>
<reference evidence="6 7" key="1">
    <citation type="submission" date="2018-08" db="EMBL/GenBank/DDBJ databases">
        <title>Linezolid Resistance in Mycobacterium abscessus: MIC Distribution and Comprehensive Investigation of Resistance Mechanisms.</title>
        <authorList>
            <person name="Ye M."/>
            <person name="Xu L."/>
            <person name="Zou Y."/>
            <person name="Li B."/>
            <person name="Guo Q."/>
            <person name="Zhang Y."/>
            <person name="Zhan M."/>
            <person name="Xu B."/>
            <person name="Yu F."/>
            <person name="Zhang Z."/>
            <person name="Chu H."/>
        </authorList>
    </citation>
    <scope>NUCLEOTIDE SEQUENCE [LARGE SCALE GENOMIC DNA]</scope>
    <source>
        <strain evidence="6 7">G143</strain>
    </source>
</reference>
<feature type="domain" description="Rad50/SbcC-type AAA" evidence="5">
    <location>
        <begin position="5"/>
        <end position="235"/>
    </location>
</feature>
<dbReference type="AlphaFoldDB" id="A0ABD7HHR9"/>
<dbReference type="InterPro" id="IPR017599">
    <property type="entry name" value="DNA_S_DndD"/>
</dbReference>
<dbReference type="Gene3D" id="3.40.50.300">
    <property type="entry name" value="P-loop containing nucleotide triphosphate hydrolases"/>
    <property type="match status" value="2"/>
</dbReference>
<feature type="coiled-coil region" evidence="4">
    <location>
        <begin position="446"/>
        <end position="473"/>
    </location>
</feature>
<evidence type="ECO:0000313" key="6">
    <source>
        <dbReference type="EMBL" id="RIT29560.1"/>
    </source>
</evidence>
<proteinExistence type="inferred from homology"/>
<comment type="similarity">
    <text evidence="1">Belongs to the SMC family. SbcC subfamily.</text>
</comment>
<keyword evidence="4" id="KW-0175">Coiled coil</keyword>
<organism evidence="6 7">
    <name type="scientific">Mycobacteroides abscessus</name>
    <dbReference type="NCBI Taxonomy" id="36809"/>
    <lineage>
        <taxon>Bacteria</taxon>
        <taxon>Bacillati</taxon>
        <taxon>Actinomycetota</taxon>
        <taxon>Actinomycetes</taxon>
        <taxon>Mycobacteriales</taxon>
        <taxon>Mycobacteriaceae</taxon>
        <taxon>Mycobacteroides</taxon>
    </lineage>
</organism>
<protein>
    <recommendedName>
        <fullName evidence="3">Nuclease SbcCD subunit C</fullName>
    </recommendedName>
</protein>
<evidence type="ECO:0000256" key="3">
    <source>
        <dbReference type="ARBA" id="ARBA00013368"/>
    </source>
</evidence>
<evidence type="ECO:0000256" key="2">
    <source>
        <dbReference type="ARBA" id="ARBA00011322"/>
    </source>
</evidence>
<dbReference type="RefSeq" id="WP_100459282.1">
    <property type="nucleotide sequence ID" value="NZ_JAMLBL010000004.1"/>
</dbReference>